<evidence type="ECO:0000259" key="2">
    <source>
        <dbReference type="PROSITE" id="PS50937"/>
    </source>
</evidence>
<geneLocation type="plasmid" evidence="3 4">
    <name>pSCATT</name>
</geneLocation>
<dbReference type="InterPro" id="IPR000551">
    <property type="entry name" value="MerR-type_HTH_dom"/>
</dbReference>
<dbReference type="PANTHER" id="PTHR30204">
    <property type="entry name" value="REDOX-CYCLING DRUG-SENSING TRANSCRIPTIONAL ACTIVATOR SOXR"/>
    <property type="match status" value="1"/>
</dbReference>
<evidence type="ECO:0000256" key="1">
    <source>
        <dbReference type="ARBA" id="ARBA00023125"/>
    </source>
</evidence>
<organism evidence="3 4">
    <name type="scientific">Streptantibioticus cattleyicolor (strain ATCC 35852 / DSM 46488 / JCM 4925 / NBRC 14057 / NRRL 8057)</name>
    <name type="common">Streptomyces cattleya</name>
    <dbReference type="NCBI Taxonomy" id="1003195"/>
    <lineage>
        <taxon>Bacteria</taxon>
        <taxon>Bacillati</taxon>
        <taxon>Actinomycetota</taxon>
        <taxon>Actinomycetes</taxon>
        <taxon>Kitasatosporales</taxon>
        <taxon>Streptomycetaceae</taxon>
        <taxon>Streptantibioticus</taxon>
    </lineage>
</organism>
<accession>G8XD65</accession>
<keyword evidence="1" id="KW-0238">DNA-binding</keyword>
<dbReference type="Gene3D" id="1.10.1660.10">
    <property type="match status" value="1"/>
</dbReference>
<dbReference type="SMART" id="SM00422">
    <property type="entry name" value="HTH_MERR"/>
    <property type="match status" value="1"/>
</dbReference>
<dbReference type="EMBL" id="CP003229">
    <property type="protein sequence ID" value="AEW99011.1"/>
    <property type="molecule type" value="Genomic_DNA"/>
</dbReference>
<keyword evidence="3" id="KW-0614">Plasmid</keyword>
<name>G8XD65_STREN</name>
<evidence type="ECO:0000313" key="3">
    <source>
        <dbReference type="EMBL" id="AEW99011.1"/>
    </source>
</evidence>
<protein>
    <submittedName>
        <fullName evidence="3">Transcriptional regulator, MerR family</fullName>
    </submittedName>
</protein>
<dbReference type="PROSITE" id="PS50937">
    <property type="entry name" value="HTH_MERR_2"/>
    <property type="match status" value="1"/>
</dbReference>
<dbReference type="Proteomes" id="UP000007842">
    <property type="component" value="Plasmid pSCATT"/>
</dbReference>
<reference evidence="4" key="1">
    <citation type="submission" date="2011-12" db="EMBL/GenBank/DDBJ databases">
        <title>Complete genome sequence of Streptomyces cattleya strain DSM 46488.</title>
        <authorList>
            <person name="Ou H.-Y."/>
            <person name="Li P."/>
            <person name="Zhao C."/>
            <person name="O'Hagan D."/>
            <person name="Deng Z."/>
        </authorList>
    </citation>
    <scope>NUCLEOTIDE SEQUENCE [LARGE SCALE GENOMIC DNA]</scope>
    <source>
        <strain evidence="4">ATCC 35852 / DSM 46488 / JCM 4925 / NBRC 14057 / NRRL 8057</strain>
        <plasmid evidence="4">Plasmid pSCATT</plasmid>
    </source>
</reference>
<dbReference type="PATRIC" id="fig|1003195.29.peg.6613"/>
<dbReference type="KEGG" id="scy:SCATT_p08180"/>
<gene>
    <name evidence="3" type="ordered locus">SCATT_p08180</name>
</gene>
<dbReference type="GO" id="GO:0003677">
    <property type="term" value="F:DNA binding"/>
    <property type="evidence" value="ECO:0007669"/>
    <property type="project" value="UniProtKB-KW"/>
</dbReference>
<dbReference type="HOGENOM" id="CLU_060077_4_0_11"/>
<dbReference type="InterPro" id="IPR047057">
    <property type="entry name" value="MerR_fam"/>
</dbReference>
<dbReference type="InterPro" id="IPR009061">
    <property type="entry name" value="DNA-bd_dom_put_sf"/>
</dbReference>
<dbReference type="GO" id="GO:0003700">
    <property type="term" value="F:DNA-binding transcription factor activity"/>
    <property type="evidence" value="ECO:0007669"/>
    <property type="project" value="InterPro"/>
</dbReference>
<proteinExistence type="predicted"/>
<evidence type="ECO:0000313" key="4">
    <source>
        <dbReference type="Proteomes" id="UP000007842"/>
    </source>
</evidence>
<sequence length="116" mass="12609">MSVRALRYYEEQKLLESARTSGNQRDYAEGAVSRVQLIQQLYAAGLSSGTIVDLLPCVTTGLATQEMLDQLITERDHIVTRIDELGQAKEKLDRVIEQVIAAGVVTGDASTTVAGE</sequence>
<dbReference type="Pfam" id="PF13411">
    <property type="entry name" value="MerR_1"/>
    <property type="match status" value="1"/>
</dbReference>
<dbReference type="SUPFAM" id="SSF46955">
    <property type="entry name" value="Putative DNA-binding domain"/>
    <property type="match status" value="1"/>
</dbReference>
<feature type="domain" description="HTH merR-type" evidence="2">
    <location>
        <begin position="1"/>
        <end position="57"/>
    </location>
</feature>
<dbReference type="PANTHER" id="PTHR30204:SF97">
    <property type="entry name" value="MERR FAMILY REGULATORY PROTEIN"/>
    <property type="match status" value="1"/>
</dbReference>
<dbReference type="AlphaFoldDB" id="G8XD65"/>
<keyword evidence="4" id="KW-1185">Reference proteome</keyword>